<feature type="region of interest" description="Disordered" evidence="1">
    <location>
        <begin position="175"/>
        <end position="203"/>
    </location>
</feature>
<feature type="compositionally biased region" description="Polar residues" evidence="1">
    <location>
        <begin position="404"/>
        <end position="423"/>
    </location>
</feature>
<accession>C1EAD8</accession>
<dbReference type="AlphaFoldDB" id="C1EAD8"/>
<feature type="compositionally biased region" description="Basic and acidic residues" evidence="1">
    <location>
        <begin position="96"/>
        <end position="105"/>
    </location>
</feature>
<feature type="compositionally biased region" description="Low complexity" evidence="1">
    <location>
        <begin position="504"/>
        <end position="515"/>
    </location>
</feature>
<evidence type="ECO:0000256" key="1">
    <source>
        <dbReference type="SAM" id="MobiDB-lite"/>
    </source>
</evidence>
<proteinExistence type="predicted"/>
<feature type="compositionally biased region" description="Pro residues" evidence="1">
    <location>
        <begin position="566"/>
        <end position="580"/>
    </location>
</feature>
<dbReference type="RefSeq" id="XP_002503930.1">
    <property type="nucleotide sequence ID" value="XM_002503884.1"/>
</dbReference>
<name>C1EAD8_MICCC</name>
<dbReference type="PRINTS" id="PR01217">
    <property type="entry name" value="PRICHEXTENSN"/>
</dbReference>
<keyword evidence="3" id="KW-1185">Reference proteome</keyword>
<organism evidence="2 3">
    <name type="scientific">Micromonas commoda (strain RCC299 / NOUM17 / CCMP2709)</name>
    <name type="common">Picoplanktonic green alga</name>
    <dbReference type="NCBI Taxonomy" id="296587"/>
    <lineage>
        <taxon>Eukaryota</taxon>
        <taxon>Viridiplantae</taxon>
        <taxon>Chlorophyta</taxon>
        <taxon>Mamiellophyceae</taxon>
        <taxon>Mamiellales</taxon>
        <taxon>Mamiellaceae</taxon>
        <taxon>Micromonas</taxon>
    </lineage>
</organism>
<feature type="compositionally biased region" description="Pro residues" evidence="1">
    <location>
        <begin position="519"/>
        <end position="529"/>
    </location>
</feature>
<reference evidence="2 3" key="1">
    <citation type="journal article" date="2009" name="Science">
        <title>Green evolution and dynamic adaptations revealed by genomes of the marine picoeukaryotes Micromonas.</title>
        <authorList>
            <person name="Worden A.Z."/>
            <person name="Lee J.H."/>
            <person name="Mock T."/>
            <person name="Rouze P."/>
            <person name="Simmons M.P."/>
            <person name="Aerts A.L."/>
            <person name="Allen A.E."/>
            <person name="Cuvelier M.L."/>
            <person name="Derelle E."/>
            <person name="Everett M.V."/>
            <person name="Foulon E."/>
            <person name="Grimwood J."/>
            <person name="Gundlach H."/>
            <person name="Henrissat B."/>
            <person name="Napoli C."/>
            <person name="McDonald S.M."/>
            <person name="Parker M.S."/>
            <person name="Rombauts S."/>
            <person name="Salamov A."/>
            <person name="Von Dassow P."/>
            <person name="Badger J.H."/>
            <person name="Coutinho P.M."/>
            <person name="Demir E."/>
            <person name="Dubchak I."/>
            <person name="Gentemann C."/>
            <person name="Eikrem W."/>
            <person name="Gready J.E."/>
            <person name="John U."/>
            <person name="Lanier W."/>
            <person name="Lindquist E.A."/>
            <person name="Lucas S."/>
            <person name="Mayer K.F."/>
            <person name="Moreau H."/>
            <person name="Not F."/>
            <person name="Otillar R."/>
            <person name="Panaud O."/>
            <person name="Pangilinan J."/>
            <person name="Paulsen I."/>
            <person name="Piegu B."/>
            <person name="Poliakov A."/>
            <person name="Robbens S."/>
            <person name="Schmutz J."/>
            <person name="Toulza E."/>
            <person name="Wyss T."/>
            <person name="Zelensky A."/>
            <person name="Zhou K."/>
            <person name="Armbrust E.V."/>
            <person name="Bhattacharya D."/>
            <person name="Goodenough U.W."/>
            <person name="Van de Peer Y."/>
            <person name="Grigoriev I.V."/>
        </authorList>
    </citation>
    <scope>NUCLEOTIDE SEQUENCE [LARGE SCALE GENOMIC DNA]</scope>
    <source>
        <strain evidence="3">RCC299 / NOUM17</strain>
    </source>
</reference>
<feature type="region of interest" description="Disordered" evidence="1">
    <location>
        <begin position="465"/>
        <end position="603"/>
    </location>
</feature>
<feature type="compositionally biased region" description="Basic and acidic residues" evidence="1">
    <location>
        <begin position="353"/>
        <end position="365"/>
    </location>
</feature>
<feature type="compositionally biased region" description="Basic and acidic residues" evidence="1">
    <location>
        <begin position="126"/>
        <end position="140"/>
    </location>
</feature>
<dbReference type="GeneID" id="8244874"/>
<feature type="region of interest" description="Disordered" evidence="1">
    <location>
        <begin position="267"/>
        <end position="286"/>
    </location>
</feature>
<dbReference type="OMA" id="WRSEDSY"/>
<feature type="region of interest" description="Disordered" evidence="1">
    <location>
        <begin position="317"/>
        <end position="453"/>
    </location>
</feature>
<protein>
    <submittedName>
        <fullName evidence="2">Uncharacterized protein</fullName>
    </submittedName>
</protein>
<feature type="compositionally biased region" description="Basic and acidic residues" evidence="1">
    <location>
        <begin position="31"/>
        <end position="54"/>
    </location>
</feature>
<feature type="region of interest" description="Disordered" evidence="1">
    <location>
        <begin position="96"/>
        <end position="162"/>
    </location>
</feature>
<feature type="compositionally biased region" description="Pro residues" evidence="1">
    <location>
        <begin position="539"/>
        <end position="554"/>
    </location>
</feature>
<evidence type="ECO:0000313" key="2">
    <source>
        <dbReference type="EMBL" id="ACO65188.1"/>
    </source>
</evidence>
<dbReference type="EMBL" id="CP001328">
    <property type="protein sequence ID" value="ACO65188.1"/>
    <property type="molecule type" value="Genomic_DNA"/>
</dbReference>
<dbReference type="OrthoDB" id="10688935at2759"/>
<feature type="region of interest" description="Disordered" evidence="1">
    <location>
        <begin position="1"/>
        <end position="75"/>
    </location>
</feature>
<sequence length="693" mass="72734">MPLASDARPRGHASDTGNGALRWRAPVVGTKRHESAGRRKEEDSHGRTRDERRASSSSATSSGPGEGSDAAVRSSTEEGFNIALVELAAEMERELALERTGDKPRTAIGSFIEKFRGAGASSPGGVDERGRGEGGDRGDDAPFWWRDTSATSPSPDRSLRDGLGDVVLAASPVLGQSPSLDRSGFSEGWRSEDSYPSDEMLSELSESSMRLTRRLARAREEVGLSTEDSLASLEAWRRSDDYAHLIADDVERVDILEQWRRRRRLEAATKGADASHAARAAAAVAALDAGSDLDREAIEKIAAAAAAKVSVEEAEAAMLRAEAEAEDAARAGNRAPPATERSSPERSSPSKSRAVETTKEARGGDEAASSPAKGKARRSLEFGGGAGDDGADVHNDGTDVPDSASESSSMNTPAGSPRANQASDMRRPDMMLGDMLGDTVGDVLFGDGPADGLMVFPTTAAVVAQPAKPPAGAPSPAIDAPSPPPSPARSPESAAFPRPPPSSSGPSSSSSGSIRRPARLPPVHRPPLPKQKAERYQPPREPLSPREPPSPREPLSPIEMVAAEVPPRPPRPPPESPPESPKAADAFEHSPTRHPATASAAVVAAAATASNPWLPARMQTGASVHRPTHNAEYANAAAVRGDAAAPSGEPYPKPPGWLGDEWAAPEDEDDGLVVMLKARIENLQGQLARYNSS</sequence>
<gene>
    <name evidence="2" type="ORF">MICPUN_60038</name>
</gene>
<feature type="compositionally biased region" description="Low complexity" evidence="1">
    <location>
        <begin position="271"/>
        <end position="286"/>
    </location>
</feature>
<dbReference type="InParanoid" id="C1EAD8"/>
<dbReference type="KEGG" id="mis:MICPUN_60038"/>
<evidence type="ECO:0000313" key="3">
    <source>
        <dbReference type="Proteomes" id="UP000002009"/>
    </source>
</evidence>
<dbReference type="Proteomes" id="UP000002009">
    <property type="component" value="Chromosome 7"/>
</dbReference>